<protein>
    <submittedName>
        <fullName evidence="5">Methyltransferase family protein</fullName>
    </submittedName>
</protein>
<dbReference type="AlphaFoldDB" id="A0A561T699"/>
<reference evidence="5 6" key="1">
    <citation type="submission" date="2019-06" db="EMBL/GenBank/DDBJ databases">
        <title>Sequencing the genomes of 1000 actinobacteria strains.</title>
        <authorList>
            <person name="Klenk H.-P."/>
        </authorList>
    </citation>
    <scope>NUCLEOTIDE SEQUENCE [LARGE SCALE GENOMIC DNA]</scope>
    <source>
        <strain evidence="5 6">DSM 44826</strain>
    </source>
</reference>
<keyword evidence="3" id="KW-0949">S-adenosyl-L-methionine</keyword>
<dbReference type="GO" id="GO:0032259">
    <property type="term" value="P:methylation"/>
    <property type="evidence" value="ECO:0007669"/>
    <property type="project" value="UniProtKB-KW"/>
</dbReference>
<evidence type="ECO:0000259" key="4">
    <source>
        <dbReference type="Pfam" id="PF13649"/>
    </source>
</evidence>
<proteinExistence type="predicted"/>
<organism evidence="5 6">
    <name type="scientific">Kitasatospora viridis</name>
    <dbReference type="NCBI Taxonomy" id="281105"/>
    <lineage>
        <taxon>Bacteria</taxon>
        <taxon>Bacillati</taxon>
        <taxon>Actinomycetota</taxon>
        <taxon>Actinomycetes</taxon>
        <taxon>Kitasatosporales</taxon>
        <taxon>Streptomycetaceae</taxon>
        <taxon>Kitasatospora</taxon>
    </lineage>
</organism>
<keyword evidence="6" id="KW-1185">Reference proteome</keyword>
<dbReference type="Pfam" id="PF13649">
    <property type="entry name" value="Methyltransf_25"/>
    <property type="match status" value="1"/>
</dbReference>
<gene>
    <name evidence="5" type="ORF">FHX73_14114</name>
</gene>
<accession>A0A561T699</accession>
<dbReference type="RefSeq" id="WP_145909923.1">
    <property type="nucleotide sequence ID" value="NZ_BAAAMZ010000017.1"/>
</dbReference>
<dbReference type="InterPro" id="IPR029063">
    <property type="entry name" value="SAM-dependent_MTases_sf"/>
</dbReference>
<dbReference type="PANTHER" id="PTHR43464:SF19">
    <property type="entry name" value="UBIQUINONE BIOSYNTHESIS O-METHYLTRANSFERASE, MITOCHONDRIAL"/>
    <property type="match status" value="1"/>
</dbReference>
<comment type="caution">
    <text evidence="5">The sequence shown here is derived from an EMBL/GenBank/DDBJ whole genome shotgun (WGS) entry which is preliminary data.</text>
</comment>
<keyword evidence="1 5" id="KW-0489">Methyltransferase</keyword>
<name>A0A561T699_9ACTN</name>
<dbReference type="InterPro" id="IPR041698">
    <property type="entry name" value="Methyltransf_25"/>
</dbReference>
<dbReference type="SUPFAM" id="SSF53335">
    <property type="entry name" value="S-adenosyl-L-methionine-dependent methyltransferases"/>
    <property type="match status" value="1"/>
</dbReference>
<evidence type="ECO:0000256" key="2">
    <source>
        <dbReference type="ARBA" id="ARBA00022679"/>
    </source>
</evidence>
<keyword evidence="2 5" id="KW-0808">Transferase</keyword>
<evidence type="ECO:0000256" key="1">
    <source>
        <dbReference type="ARBA" id="ARBA00022603"/>
    </source>
</evidence>
<dbReference type="PANTHER" id="PTHR43464">
    <property type="entry name" value="METHYLTRANSFERASE"/>
    <property type="match status" value="1"/>
</dbReference>
<dbReference type="OrthoDB" id="189743at2"/>
<dbReference type="EMBL" id="VIWT01000004">
    <property type="protein sequence ID" value="TWF82632.1"/>
    <property type="molecule type" value="Genomic_DNA"/>
</dbReference>
<sequence length="255" mass="28002">MPGAAYRERIVRRRFATIAADYQATVGERRSAYNDAVDEIVHAAVRNLPGAVTVLDAGCGTGARWSALKQRLGSVVVRGVDASAEMAALAAAAGLDEVRVATLDELPCPDGSCSVVTCLFFVLCYTTSHRQRRRAAAELFRVTAPGGLLFVDAINTWHLGEGLAYRRGPLALGWDYARSLLDPRLLPGDKLYATRHHGRRLAGFHHSFTHRSLTRLMTGAGFRPVHRHTLGYNTGRPHERAVRGQLVHVYRRPAK</sequence>
<evidence type="ECO:0000313" key="5">
    <source>
        <dbReference type="EMBL" id="TWF82632.1"/>
    </source>
</evidence>
<dbReference type="Gene3D" id="3.40.50.150">
    <property type="entry name" value="Vaccinia Virus protein VP39"/>
    <property type="match status" value="1"/>
</dbReference>
<dbReference type="GO" id="GO:0008168">
    <property type="term" value="F:methyltransferase activity"/>
    <property type="evidence" value="ECO:0007669"/>
    <property type="project" value="UniProtKB-KW"/>
</dbReference>
<evidence type="ECO:0000313" key="6">
    <source>
        <dbReference type="Proteomes" id="UP000317940"/>
    </source>
</evidence>
<feature type="domain" description="Methyltransferase" evidence="4">
    <location>
        <begin position="54"/>
        <end position="147"/>
    </location>
</feature>
<dbReference type="CDD" id="cd02440">
    <property type="entry name" value="AdoMet_MTases"/>
    <property type="match status" value="1"/>
</dbReference>
<dbReference type="Proteomes" id="UP000317940">
    <property type="component" value="Unassembled WGS sequence"/>
</dbReference>
<evidence type="ECO:0000256" key="3">
    <source>
        <dbReference type="ARBA" id="ARBA00022691"/>
    </source>
</evidence>